<evidence type="ECO:0000259" key="9">
    <source>
        <dbReference type="PROSITE" id="PS50252"/>
    </source>
</evidence>
<evidence type="ECO:0000313" key="11">
    <source>
        <dbReference type="Proteomes" id="UP000594262"/>
    </source>
</evidence>
<dbReference type="AlphaFoldDB" id="A0A7M5VF04"/>
<evidence type="ECO:0000256" key="7">
    <source>
        <dbReference type="PROSITE-ProRule" id="PRU00201"/>
    </source>
</evidence>
<dbReference type="GO" id="GO:0000785">
    <property type="term" value="C:chromatin"/>
    <property type="evidence" value="ECO:0007669"/>
    <property type="project" value="TreeGrafter"/>
</dbReference>
<dbReference type="InterPro" id="IPR008967">
    <property type="entry name" value="p53-like_TF_DNA-bd_sf"/>
</dbReference>
<keyword evidence="5" id="KW-0804">Transcription</keyword>
<dbReference type="Pfam" id="PF00907">
    <property type="entry name" value="T-box"/>
    <property type="match status" value="1"/>
</dbReference>
<dbReference type="InterPro" id="IPR046360">
    <property type="entry name" value="T-box_DNA-bd"/>
</dbReference>
<dbReference type="GO" id="GO:0000978">
    <property type="term" value="F:RNA polymerase II cis-regulatory region sequence-specific DNA binding"/>
    <property type="evidence" value="ECO:0007669"/>
    <property type="project" value="InterPro"/>
</dbReference>
<dbReference type="GO" id="GO:0045893">
    <property type="term" value="P:positive regulation of DNA-templated transcription"/>
    <property type="evidence" value="ECO:0007669"/>
    <property type="project" value="InterPro"/>
</dbReference>
<name>A0A7M5VF04_9CNID</name>
<dbReference type="SUPFAM" id="SSF49417">
    <property type="entry name" value="p53-like transcription factors"/>
    <property type="match status" value="1"/>
</dbReference>
<dbReference type="PANTHER" id="PTHR11267">
    <property type="entry name" value="T-BOX PROTEIN-RELATED"/>
    <property type="match status" value="1"/>
</dbReference>
<dbReference type="GeneID" id="136816354"/>
<dbReference type="EnsemblMetazoa" id="CLYHEMT012148.1">
    <property type="protein sequence ID" value="CLYHEMP012148.1"/>
    <property type="gene ID" value="CLYHEMG012148"/>
</dbReference>
<evidence type="ECO:0000256" key="1">
    <source>
        <dbReference type="ARBA" id="ARBA00004123"/>
    </source>
</evidence>
<evidence type="ECO:0000256" key="6">
    <source>
        <dbReference type="ARBA" id="ARBA00023242"/>
    </source>
</evidence>
<evidence type="ECO:0000256" key="4">
    <source>
        <dbReference type="ARBA" id="ARBA00023125"/>
    </source>
</evidence>
<protein>
    <recommendedName>
        <fullName evidence="9">T-box domain-containing protein</fullName>
    </recommendedName>
</protein>
<evidence type="ECO:0000256" key="2">
    <source>
        <dbReference type="ARBA" id="ARBA00022473"/>
    </source>
</evidence>
<dbReference type="Gene3D" id="2.60.40.820">
    <property type="entry name" value="Transcription factor, T-box"/>
    <property type="match status" value="1"/>
</dbReference>
<dbReference type="GO" id="GO:0005634">
    <property type="term" value="C:nucleus"/>
    <property type="evidence" value="ECO:0007669"/>
    <property type="project" value="UniProtKB-SubCell"/>
</dbReference>
<dbReference type="PRINTS" id="PR00938">
    <property type="entry name" value="BRACHYURY"/>
</dbReference>
<comment type="caution">
    <text evidence="7">Lacks conserved residue(s) required for the propagation of feature annotation.</text>
</comment>
<dbReference type="OrthoDB" id="7442607at2759"/>
<evidence type="ECO:0000256" key="3">
    <source>
        <dbReference type="ARBA" id="ARBA00023015"/>
    </source>
</evidence>
<feature type="compositionally biased region" description="Polar residues" evidence="8">
    <location>
        <begin position="439"/>
        <end position="460"/>
    </location>
</feature>
<evidence type="ECO:0000256" key="5">
    <source>
        <dbReference type="ARBA" id="ARBA00023163"/>
    </source>
</evidence>
<dbReference type="CDD" id="cd20192">
    <property type="entry name" value="T-box_TBXT_TBX19-like"/>
    <property type="match status" value="1"/>
</dbReference>
<keyword evidence="2" id="KW-0217">Developmental protein</keyword>
<dbReference type="Proteomes" id="UP000594262">
    <property type="component" value="Unplaced"/>
</dbReference>
<keyword evidence="4 7" id="KW-0238">DNA-binding</keyword>
<feature type="domain" description="T-box" evidence="9">
    <location>
        <begin position="90"/>
        <end position="266"/>
    </location>
</feature>
<dbReference type="PRINTS" id="PR00937">
    <property type="entry name" value="TBOX"/>
</dbReference>
<keyword evidence="6 7" id="KW-0539">Nucleus</keyword>
<dbReference type="RefSeq" id="XP_066928777.1">
    <property type="nucleotide sequence ID" value="XM_067072676.1"/>
</dbReference>
<accession>A0A7M5VF04</accession>
<dbReference type="FunFam" id="2.60.40.820:FF:000002">
    <property type="entry name" value="T-box transcription factor Brachyury"/>
    <property type="match status" value="1"/>
</dbReference>
<dbReference type="PROSITE" id="PS01264">
    <property type="entry name" value="TBOX_2"/>
    <property type="match status" value="1"/>
</dbReference>
<dbReference type="InterPro" id="IPR036960">
    <property type="entry name" value="T-box_sf"/>
</dbReference>
<proteinExistence type="predicted"/>
<dbReference type="SMART" id="SM00425">
    <property type="entry name" value="TBOX"/>
    <property type="match status" value="1"/>
</dbReference>
<dbReference type="PROSITE" id="PS50252">
    <property type="entry name" value="TBOX_3"/>
    <property type="match status" value="1"/>
</dbReference>
<feature type="region of interest" description="Disordered" evidence="8">
    <location>
        <begin position="432"/>
        <end position="484"/>
    </location>
</feature>
<evidence type="ECO:0000313" key="10">
    <source>
        <dbReference type="EnsemblMetazoa" id="CLYHEMP012148.1"/>
    </source>
</evidence>
<dbReference type="InterPro" id="IPR018186">
    <property type="entry name" value="TF_T-box_CS"/>
</dbReference>
<dbReference type="GO" id="GO:0000981">
    <property type="term" value="F:DNA-binding transcription factor activity, RNA polymerase II-specific"/>
    <property type="evidence" value="ECO:0007669"/>
    <property type="project" value="TreeGrafter"/>
</dbReference>
<organism evidence="10 11">
    <name type="scientific">Clytia hemisphaerica</name>
    <dbReference type="NCBI Taxonomy" id="252671"/>
    <lineage>
        <taxon>Eukaryota</taxon>
        <taxon>Metazoa</taxon>
        <taxon>Cnidaria</taxon>
        <taxon>Hydrozoa</taxon>
        <taxon>Hydroidolina</taxon>
        <taxon>Leptothecata</taxon>
        <taxon>Obeliida</taxon>
        <taxon>Clytiidae</taxon>
        <taxon>Clytia</taxon>
    </lineage>
</organism>
<comment type="subcellular location">
    <subcellularLocation>
        <location evidence="1 7">Nucleus</location>
    </subcellularLocation>
</comment>
<dbReference type="PANTHER" id="PTHR11267:SF106">
    <property type="entry name" value="T-RELATED PROTEIN"/>
    <property type="match status" value="1"/>
</dbReference>
<dbReference type="GO" id="GO:0001708">
    <property type="term" value="P:cell fate specification"/>
    <property type="evidence" value="ECO:0007669"/>
    <property type="project" value="TreeGrafter"/>
</dbReference>
<reference evidence="10" key="1">
    <citation type="submission" date="2021-01" db="UniProtKB">
        <authorList>
            <consortium name="EnsemblMetazoa"/>
        </authorList>
    </citation>
    <scope>IDENTIFICATION</scope>
</reference>
<evidence type="ECO:0000256" key="8">
    <source>
        <dbReference type="SAM" id="MobiDB-lite"/>
    </source>
</evidence>
<sequence length="484" mass="55201">MEPKIMSNIPNLKSEFPSMKSDFSMASILLEEKDKEKAKPKPIIPCRLENIKDTPWLRLNKKIAADLSSRVKPRIDNIGKSGNGGIRVRLDEMGLWKSFHQLTNEMIVTKNGRRMFPVLKTSIQGLDPNAMYSIMLDFVPVDEHRWKFVNGEWSRGGKPEPTSSSRVYVHPDSPNFGAHWMKNSIVFSKVKLTNKENNNNQVVMLNSLHKYEPRMHVLKVGSKESERTVSTHSFEETVFIAVTAYQNEEITSLKIKYNPFAKAFLDAKERSEQQIAIHPRRFEFPCIPPPTVGGPGALCRCSLDGYPFHRHHHSSPPEYPRSFSYPYATIYEHDGKQPRAVHYGTRLHPYSPPSSVYPFMTPSPPPQLPPQCHPPIKPTFFAEDFQRTRHSSSSSTNHRSCSIPGCSCNGANRYPSISVPYPHYKRPYDTESLHLKSPVQPNDTRQRRYSTTPDIENIEQSSRENSRGSSPSISPTLKRSRNDS</sequence>
<keyword evidence="11" id="KW-1185">Reference proteome</keyword>
<keyword evidence="3" id="KW-0805">Transcription regulation</keyword>
<dbReference type="PROSITE" id="PS01283">
    <property type="entry name" value="TBOX_1"/>
    <property type="match status" value="1"/>
</dbReference>
<dbReference type="InterPro" id="IPR001699">
    <property type="entry name" value="TF_T-box"/>
</dbReference>
<dbReference type="InterPro" id="IPR002070">
    <property type="entry name" value="TF_Brachyury"/>
</dbReference>